<dbReference type="Pfam" id="PF21352">
    <property type="entry name" value="Zn_ribbon_Thio2"/>
    <property type="match status" value="1"/>
</dbReference>
<evidence type="ECO:0000256" key="3">
    <source>
        <dbReference type="ARBA" id="ARBA00022723"/>
    </source>
</evidence>
<dbReference type="PANTHER" id="PTHR45663">
    <property type="entry name" value="GEO12009P1"/>
    <property type="match status" value="1"/>
</dbReference>
<evidence type="ECO:0000256" key="1">
    <source>
        <dbReference type="ARBA" id="ARBA00008987"/>
    </source>
</evidence>
<dbReference type="Proteomes" id="UP000253940">
    <property type="component" value="Chromosome"/>
</dbReference>
<reference evidence="9 10" key="1">
    <citation type="submission" date="2018-07" db="EMBL/GenBank/DDBJ databases">
        <title>Genome sequencing of Moraxellaceae gen. HYN0046.</title>
        <authorList>
            <person name="Kim M."/>
            <person name="Yi H."/>
        </authorList>
    </citation>
    <scope>NUCLEOTIDE SEQUENCE [LARGE SCALE GENOMIC DNA]</scope>
    <source>
        <strain evidence="9 10">HYN0046</strain>
    </source>
</reference>
<dbReference type="PROSITE" id="PS51352">
    <property type="entry name" value="THIOREDOXIN_2"/>
    <property type="match status" value="1"/>
</dbReference>
<protein>
    <recommendedName>
        <fullName evidence="7">Thioredoxin</fullName>
    </recommendedName>
</protein>
<dbReference type="PRINTS" id="PR00421">
    <property type="entry name" value="THIOREDOXIN"/>
</dbReference>
<dbReference type="InterPro" id="IPR017937">
    <property type="entry name" value="Thioredoxin_CS"/>
</dbReference>
<dbReference type="PROSITE" id="PS00194">
    <property type="entry name" value="THIOREDOXIN_1"/>
    <property type="match status" value="1"/>
</dbReference>
<dbReference type="Gene3D" id="3.40.30.10">
    <property type="entry name" value="Glutaredoxin"/>
    <property type="match status" value="1"/>
</dbReference>
<keyword evidence="5" id="KW-1015">Disulfide bond</keyword>
<gene>
    <name evidence="9" type="ORF">HYN46_08990</name>
</gene>
<evidence type="ECO:0000256" key="6">
    <source>
        <dbReference type="ARBA" id="ARBA00023284"/>
    </source>
</evidence>
<dbReference type="GO" id="GO:0046872">
    <property type="term" value="F:metal ion binding"/>
    <property type="evidence" value="ECO:0007669"/>
    <property type="project" value="UniProtKB-KW"/>
</dbReference>
<evidence type="ECO:0000256" key="5">
    <source>
        <dbReference type="ARBA" id="ARBA00023157"/>
    </source>
</evidence>
<feature type="domain" description="Thioredoxin" evidence="8">
    <location>
        <begin position="8"/>
        <end position="139"/>
    </location>
</feature>
<dbReference type="EMBL" id="CP031222">
    <property type="protein sequence ID" value="AXI02961.1"/>
    <property type="molecule type" value="Genomic_DNA"/>
</dbReference>
<organism evidence="9 10">
    <name type="scientific">Aquirhabdus parva</name>
    <dbReference type="NCBI Taxonomy" id="2283318"/>
    <lineage>
        <taxon>Bacteria</taxon>
        <taxon>Pseudomonadati</taxon>
        <taxon>Pseudomonadota</taxon>
        <taxon>Gammaproteobacteria</taxon>
        <taxon>Moraxellales</taxon>
        <taxon>Moraxellaceae</taxon>
        <taxon>Aquirhabdus</taxon>
    </lineage>
</organism>
<accession>A0A345P6Q2</accession>
<keyword evidence="6" id="KW-0676">Redox-active center</keyword>
<dbReference type="GO" id="GO:0005829">
    <property type="term" value="C:cytosol"/>
    <property type="evidence" value="ECO:0007669"/>
    <property type="project" value="TreeGrafter"/>
</dbReference>
<proteinExistence type="inferred from homology"/>
<dbReference type="Gene3D" id="2.30.30.380">
    <property type="entry name" value="Zn-finger domain of Sec23/24"/>
    <property type="match status" value="1"/>
</dbReference>
<dbReference type="InterPro" id="IPR036249">
    <property type="entry name" value="Thioredoxin-like_sf"/>
</dbReference>
<keyword evidence="10" id="KW-1185">Reference proteome</keyword>
<dbReference type="SUPFAM" id="SSF52833">
    <property type="entry name" value="Thioredoxin-like"/>
    <property type="match status" value="1"/>
</dbReference>
<dbReference type="PANTHER" id="PTHR45663:SF40">
    <property type="entry name" value="THIOREDOXIN 2"/>
    <property type="match status" value="1"/>
</dbReference>
<dbReference type="CDD" id="cd02947">
    <property type="entry name" value="TRX_family"/>
    <property type="match status" value="1"/>
</dbReference>
<dbReference type="NCBIfam" id="TIGR01068">
    <property type="entry name" value="thioredoxin"/>
    <property type="match status" value="1"/>
</dbReference>
<dbReference type="Pfam" id="PF00085">
    <property type="entry name" value="Thioredoxin"/>
    <property type="match status" value="1"/>
</dbReference>
<dbReference type="FunFam" id="3.40.30.10:FF:000001">
    <property type="entry name" value="Thioredoxin"/>
    <property type="match status" value="1"/>
</dbReference>
<dbReference type="GO" id="GO:0015035">
    <property type="term" value="F:protein-disulfide reductase activity"/>
    <property type="evidence" value="ECO:0007669"/>
    <property type="project" value="UniProtKB-UniRule"/>
</dbReference>
<dbReference type="InterPro" id="IPR049299">
    <property type="entry name" value="Thio2_N"/>
</dbReference>
<evidence type="ECO:0000313" key="9">
    <source>
        <dbReference type="EMBL" id="AXI02961.1"/>
    </source>
</evidence>
<comment type="similarity">
    <text evidence="1">Belongs to the thioredoxin family.</text>
</comment>
<sequence>MLIVCPHCMAKNRVPDERLQEHPTCGKCKKELLPNHPIALNDQNFDHYVQNTELPIVVDFWAEWCGPCKMMAPQFNQAAQNAPQYRFIKVDTEQAQQISARFNIRSIPTIAVFKQGKEVARQAGAMQASQLLSWLGQVV</sequence>
<name>A0A345P6Q2_9GAMM</name>
<dbReference type="RefSeq" id="WP_114899071.1">
    <property type="nucleotide sequence ID" value="NZ_CP031222.1"/>
</dbReference>
<dbReference type="InterPro" id="IPR013766">
    <property type="entry name" value="Thioredoxin_domain"/>
</dbReference>
<evidence type="ECO:0000256" key="2">
    <source>
        <dbReference type="ARBA" id="ARBA00022448"/>
    </source>
</evidence>
<evidence type="ECO:0000259" key="8">
    <source>
        <dbReference type="PROSITE" id="PS51352"/>
    </source>
</evidence>
<dbReference type="KEGG" id="mbah:HYN46_08990"/>
<keyword evidence="4" id="KW-0249">Electron transport</keyword>
<dbReference type="OrthoDB" id="9790390at2"/>
<keyword evidence="3" id="KW-0479">Metal-binding</keyword>
<dbReference type="NCBIfam" id="NF008229">
    <property type="entry name" value="PRK10996.1"/>
    <property type="match status" value="1"/>
</dbReference>
<evidence type="ECO:0000256" key="7">
    <source>
        <dbReference type="NCBIfam" id="TIGR01068"/>
    </source>
</evidence>
<dbReference type="InterPro" id="IPR005746">
    <property type="entry name" value="Thioredoxin"/>
</dbReference>
<evidence type="ECO:0000256" key="4">
    <source>
        <dbReference type="ARBA" id="ARBA00022982"/>
    </source>
</evidence>
<dbReference type="AlphaFoldDB" id="A0A345P6Q2"/>
<evidence type="ECO:0000313" key="10">
    <source>
        <dbReference type="Proteomes" id="UP000253940"/>
    </source>
</evidence>
<keyword evidence="2" id="KW-0813">Transport</keyword>